<evidence type="ECO:0000256" key="1">
    <source>
        <dbReference type="SAM" id="Phobius"/>
    </source>
</evidence>
<keyword evidence="1" id="KW-0472">Membrane</keyword>
<feature type="transmembrane region" description="Helical" evidence="1">
    <location>
        <begin position="148"/>
        <end position="169"/>
    </location>
</feature>
<protein>
    <recommendedName>
        <fullName evidence="4">Transmembrane protein</fullName>
    </recommendedName>
</protein>
<evidence type="ECO:0000313" key="3">
    <source>
        <dbReference type="Proteomes" id="UP000245207"/>
    </source>
</evidence>
<comment type="caution">
    <text evidence="2">The sequence shown here is derived from an EMBL/GenBank/DDBJ whole genome shotgun (WGS) entry which is preliminary data.</text>
</comment>
<organism evidence="2 3">
    <name type="scientific">Artemisia annua</name>
    <name type="common">Sweet wormwood</name>
    <dbReference type="NCBI Taxonomy" id="35608"/>
    <lineage>
        <taxon>Eukaryota</taxon>
        <taxon>Viridiplantae</taxon>
        <taxon>Streptophyta</taxon>
        <taxon>Embryophyta</taxon>
        <taxon>Tracheophyta</taxon>
        <taxon>Spermatophyta</taxon>
        <taxon>Magnoliopsida</taxon>
        <taxon>eudicotyledons</taxon>
        <taxon>Gunneridae</taxon>
        <taxon>Pentapetalae</taxon>
        <taxon>asterids</taxon>
        <taxon>campanulids</taxon>
        <taxon>Asterales</taxon>
        <taxon>Asteraceae</taxon>
        <taxon>Asteroideae</taxon>
        <taxon>Anthemideae</taxon>
        <taxon>Artemisiinae</taxon>
        <taxon>Artemisia</taxon>
    </lineage>
</organism>
<proteinExistence type="predicted"/>
<feature type="transmembrane region" description="Helical" evidence="1">
    <location>
        <begin position="47"/>
        <end position="65"/>
    </location>
</feature>
<gene>
    <name evidence="2" type="ORF">CTI12_AA604500</name>
</gene>
<keyword evidence="1" id="KW-1133">Transmembrane helix</keyword>
<dbReference type="OrthoDB" id="1934322at2759"/>
<reference evidence="2 3" key="1">
    <citation type="journal article" date="2018" name="Mol. Plant">
        <title>The genome of Artemisia annua provides insight into the evolution of Asteraceae family and artemisinin biosynthesis.</title>
        <authorList>
            <person name="Shen Q."/>
            <person name="Zhang L."/>
            <person name="Liao Z."/>
            <person name="Wang S."/>
            <person name="Yan T."/>
            <person name="Shi P."/>
            <person name="Liu M."/>
            <person name="Fu X."/>
            <person name="Pan Q."/>
            <person name="Wang Y."/>
            <person name="Lv Z."/>
            <person name="Lu X."/>
            <person name="Zhang F."/>
            <person name="Jiang W."/>
            <person name="Ma Y."/>
            <person name="Chen M."/>
            <person name="Hao X."/>
            <person name="Li L."/>
            <person name="Tang Y."/>
            <person name="Lv G."/>
            <person name="Zhou Y."/>
            <person name="Sun X."/>
            <person name="Brodelius P.E."/>
            <person name="Rose J.K.C."/>
            <person name="Tang K."/>
        </authorList>
    </citation>
    <scope>NUCLEOTIDE SEQUENCE [LARGE SCALE GENOMIC DNA]</scope>
    <source>
        <strain evidence="3">cv. Huhao1</strain>
        <tissue evidence="2">Leaf</tissue>
    </source>
</reference>
<accession>A0A2U1KGU9</accession>
<sequence length="220" mass="24900">MYTTHHGFLGKPVSFFSSLKSLTFTFFPILSTAVVASTVIFFNLLSFLMLVGSVLMLVQNLGLVIDYNMVYIMWFIGATLIMIIIYFYVNWSLALVVVVVESKWGFGALMRSSYLMQGMRSTSLLLLLYFGTFSTLFVWILRDSLHELRIQAFVLFTILGLSFMIWFLLHSATANTVLYNYCKVLHGELAIEIADQGSDHEYANLSPGDEKVSHAVPVVR</sequence>
<dbReference type="EMBL" id="PKPP01019027">
    <property type="protein sequence ID" value="PWA35972.1"/>
    <property type="molecule type" value="Genomic_DNA"/>
</dbReference>
<feature type="transmembrane region" description="Helical" evidence="1">
    <location>
        <begin position="121"/>
        <end position="142"/>
    </location>
</feature>
<dbReference type="Proteomes" id="UP000245207">
    <property type="component" value="Unassembled WGS sequence"/>
</dbReference>
<dbReference type="PANTHER" id="PTHR33133:SF50">
    <property type="entry name" value="TRANSMEMBRANE PROTEIN"/>
    <property type="match status" value="1"/>
</dbReference>
<name>A0A2U1KGU9_ARTAN</name>
<evidence type="ECO:0008006" key="4">
    <source>
        <dbReference type="Google" id="ProtNLM"/>
    </source>
</evidence>
<feature type="transmembrane region" description="Helical" evidence="1">
    <location>
        <begin position="71"/>
        <end position="100"/>
    </location>
</feature>
<evidence type="ECO:0000313" key="2">
    <source>
        <dbReference type="EMBL" id="PWA35972.1"/>
    </source>
</evidence>
<feature type="transmembrane region" description="Helical" evidence="1">
    <location>
        <begin position="22"/>
        <end position="42"/>
    </location>
</feature>
<dbReference type="STRING" id="35608.A0A2U1KGU9"/>
<dbReference type="PANTHER" id="PTHR33133">
    <property type="entry name" value="OS08G0107100 PROTEIN-RELATED"/>
    <property type="match status" value="1"/>
</dbReference>
<keyword evidence="1" id="KW-0812">Transmembrane</keyword>
<dbReference type="AlphaFoldDB" id="A0A2U1KGU9"/>
<keyword evidence="3" id="KW-1185">Reference proteome</keyword>